<dbReference type="Gene3D" id="3.40.50.1820">
    <property type="entry name" value="alpha/beta hydrolase"/>
    <property type="match status" value="1"/>
</dbReference>
<organism evidence="2">
    <name type="scientific">Fusarium oxysporum Fo47</name>
    <dbReference type="NCBI Taxonomy" id="660027"/>
    <lineage>
        <taxon>Eukaryota</taxon>
        <taxon>Fungi</taxon>
        <taxon>Dikarya</taxon>
        <taxon>Ascomycota</taxon>
        <taxon>Pezizomycotina</taxon>
        <taxon>Sordariomycetes</taxon>
        <taxon>Hypocreomycetidae</taxon>
        <taxon>Hypocreales</taxon>
        <taxon>Nectriaceae</taxon>
        <taxon>Fusarium</taxon>
        <taxon>Fusarium oxysporum species complex</taxon>
    </lineage>
</organism>
<reference evidence="2" key="1">
    <citation type="submission" date="2011-06" db="EMBL/GenBank/DDBJ databases">
        <title>The Genome Sequence of Fusarium oxysporum Fo47.</title>
        <authorList>
            <consortium name="The Broad Institute Genome Sequencing Platform"/>
            <person name="Ma L.-J."/>
            <person name="Gale L.R."/>
            <person name="Schwartz D.C."/>
            <person name="Zhou S."/>
            <person name="Corby-Kistler H."/>
            <person name="Young S.K."/>
            <person name="Zeng Q."/>
            <person name="Gargeya S."/>
            <person name="Fitzgerald M."/>
            <person name="Haas B."/>
            <person name="Abouelleil A."/>
            <person name="Alvarado L."/>
            <person name="Arachchi H.M."/>
            <person name="Berlin A."/>
            <person name="Brown A."/>
            <person name="Chapman S.B."/>
            <person name="Chen Z."/>
            <person name="Dunbar C."/>
            <person name="Freedman E."/>
            <person name="Gearin G."/>
            <person name="Gellesch M."/>
            <person name="Goldberg J."/>
            <person name="Griggs A."/>
            <person name="Gujja S."/>
            <person name="Heiman D."/>
            <person name="Howarth C."/>
            <person name="Larson L."/>
            <person name="Lui A."/>
            <person name="MacDonald P.J.P."/>
            <person name="Mehta T."/>
            <person name="Montmayeur A."/>
            <person name="Murphy C."/>
            <person name="Neiman D."/>
            <person name="Pearson M."/>
            <person name="Priest M."/>
            <person name="Roberts A."/>
            <person name="Saif S."/>
            <person name="Shea T."/>
            <person name="Shenoy N."/>
            <person name="Sisk P."/>
            <person name="Stolte C."/>
            <person name="Sykes S."/>
            <person name="Wortman J."/>
            <person name="Nusbaum C."/>
            <person name="Birren B."/>
        </authorList>
    </citation>
    <scope>NUCLEOTIDE SEQUENCE [LARGE SCALE GENOMIC DNA]</scope>
    <source>
        <strain evidence="2">Fo47</strain>
    </source>
</reference>
<dbReference type="AlphaFoldDB" id="W9J7V5"/>
<dbReference type="SUPFAM" id="SSF53474">
    <property type="entry name" value="alpha/beta-Hydrolases"/>
    <property type="match status" value="1"/>
</dbReference>
<name>W9J7V5_FUSOX</name>
<protein>
    <recommendedName>
        <fullName evidence="1">AB hydrolase-1 domain-containing protein</fullName>
    </recommendedName>
</protein>
<reference evidence="2" key="2">
    <citation type="submission" date="2014-02" db="EMBL/GenBank/DDBJ databases">
        <title>Annotation of the Genome Sequence of Fusarium oxysporum Fo47.</title>
        <authorList>
            <consortium name="The Broad Institute Genomics Platform"/>
            <person name="Ma L.-J."/>
            <person name="Corby-Kistler H."/>
            <person name="Broz K."/>
            <person name="Gale L.R."/>
            <person name="Jonkers W."/>
            <person name="O'Donnell K."/>
            <person name="Ploetz R."/>
            <person name="Steinberg C."/>
            <person name="Schwartz D.C."/>
            <person name="VanEtten H."/>
            <person name="Zhou S."/>
            <person name="Young S.K."/>
            <person name="Zeng Q."/>
            <person name="Gargeya S."/>
            <person name="Fitzgerald M."/>
            <person name="Abouelleil A."/>
            <person name="Alvarado L."/>
            <person name="Chapman S.B."/>
            <person name="Gainer-Dewar J."/>
            <person name="Goldberg J."/>
            <person name="Griggs A."/>
            <person name="Gujja S."/>
            <person name="Hansen M."/>
            <person name="Howarth C."/>
            <person name="Imamovic A."/>
            <person name="Ireland A."/>
            <person name="Larimer J."/>
            <person name="McCowan C."/>
            <person name="Murphy C."/>
            <person name="Pearson M."/>
            <person name="Poon T.W."/>
            <person name="Priest M."/>
            <person name="Roberts A."/>
            <person name="Saif S."/>
            <person name="Shea T."/>
            <person name="Sykes S."/>
            <person name="Wortman J."/>
            <person name="Nusbaum C."/>
            <person name="Birren B."/>
        </authorList>
    </citation>
    <scope>NUCLEOTIDE SEQUENCE</scope>
    <source>
        <strain evidence="2">Fo47</strain>
    </source>
</reference>
<dbReference type="VEuPathDB" id="FungiDB:FOZG_18357"/>
<dbReference type="HOGENOM" id="CLU_1586574_0_0_1"/>
<dbReference type="EMBL" id="KI981477">
    <property type="protein sequence ID" value="EWZ27941.1"/>
    <property type="molecule type" value="Genomic_DNA"/>
</dbReference>
<evidence type="ECO:0000313" key="2">
    <source>
        <dbReference type="EMBL" id="EWZ27941.1"/>
    </source>
</evidence>
<accession>W9J7V5</accession>
<sequence length="168" mass="18383">MSKGFVWISTSLPCPVASPEAPTATPREVWDMILDSLRYNRSQFVSENFKGPLGVGSSNTVSDKDIELFERIFDAADALAVERCAQMFTSEDFTQRLAEFGRDKNVPLLLIHGGIDDGVPLAASAERVQQLVPGSRLIVYEDGGHVLVLSHIKKLLTDIIDFAALCST</sequence>
<gene>
    <name evidence="2" type="ORF">FOZG_18357</name>
</gene>
<evidence type="ECO:0000259" key="1">
    <source>
        <dbReference type="Pfam" id="PF00561"/>
    </source>
</evidence>
<proteinExistence type="predicted"/>
<dbReference type="Pfam" id="PF00561">
    <property type="entry name" value="Abhydrolase_1"/>
    <property type="match status" value="1"/>
</dbReference>
<dbReference type="Proteomes" id="UP000030766">
    <property type="component" value="Unassembled WGS sequence"/>
</dbReference>
<dbReference type="InterPro" id="IPR029058">
    <property type="entry name" value="AB_hydrolase_fold"/>
</dbReference>
<feature type="domain" description="AB hydrolase-1" evidence="1">
    <location>
        <begin position="83"/>
        <end position="150"/>
    </location>
</feature>
<dbReference type="InterPro" id="IPR000073">
    <property type="entry name" value="AB_hydrolase_1"/>
</dbReference>